<reference evidence="3 4" key="1">
    <citation type="journal article" date="2014" name="PLoS Genet.">
        <title>Phylogenetically driven sequencing of extremely halophilic archaea reveals strategies for static and dynamic osmo-response.</title>
        <authorList>
            <person name="Becker E.A."/>
            <person name="Seitzer P.M."/>
            <person name="Tritt A."/>
            <person name="Larsen D."/>
            <person name="Krusor M."/>
            <person name="Yao A.I."/>
            <person name="Wu D."/>
            <person name="Madern D."/>
            <person name="Eisen J.A."/>
            <person name="Darling A.E."/>
            <person name="Facciotti M.T."/>
        </authorList>
    </citation>
    <scope>NUCLEOTIDE SEQUENCE [LARGE SCALE GENOMIC DNA]</scope>
    <source>
        <strain evidence="3 4">JCM 14848</strain>
    </source>
</reference>
<dbReference type="EMBL" id="AOIV01000042">
    <property type="protein sequence ID" value="ELZ26783.1"/>
    <property type="molecule type" value="Genomic_DNA"/>
</dbReference>
<dbReference type="Pfam" id="PF25213">
    <property type="entry name" value="HVO_A0261_N"/>
    <property type="match status" value="1"/>
</dbReference>
<dbReference type="InterPro" id="IPR036388">
    <property type="entry name" value="WH-like_DNA-bd_sf"/>
</dbReference>
<dbReference type="SUPFAM" id="SSF46785">
    <property type="entry name" value="Winged helix' DNA-binding domain"/>
    <property type="match status" value="1"/>
</dbReference>
<dbReference type="AlphaFoldDB" id="M0CVV5"/>
<dbReference type="Proteomes" id="UP000011513">
    <property type="component" value="Unassembled WGS sequence"/>
</dbReference>
<evidence type="ECO:0000259" key="1">
    <source>
        <dbReference type="Pfam" id="PF08350"/>
    </source>
</evidence>
<organism evidence="3 4">
    <name type="scientific">Halogeometricum pallidum JCM 14848</name>
    <dbReference type="NCBI Taxonomy" id="1227487"/>
    <lineage>
        <taxon>Archaea</taxon>
        <taxon>Methanobacteriati</taxon>
        <taxon>Methanobacteriota</taxon>
        <taxon>Stenosarchaea group</taxon>
        <taxon>Halobacteria</taxon>
        <taxon>Halobacteriales</taxon>
        <taxon>Haloferacaceae</taxon>
        <taxon>Halogeometricum</taxon>
    </lineage>
</organism>
<name>M0CVV5_HALPD</name>
<proteinExistence type="predicted"/>
<dbReference type="InterPro" id="IPR011991">
    <property type="entry name" value="ArsR-like_HTH"/>
</dbReference>
<comment type="caution">
    <text evidence="3">The sequence shown here is derived from an EMBL/GenBank/DDBJ whole genome shotgun (WGS) entry which is preliminary data.</text>
</comment>
<evidence type="ECO:0000259" key="2">
    <source>
        <dbReference type="Pfam" id="PF25213"/>
    </source>
</evidence>
<keyword evidence="4" id="KW-1185">Reference proteome</keyword>
<dbReference type="CDD" id="cd00090">
    <property type="entry name" value="HTH_ARSR"/>
    <property type="match status" value="1"/>
</dbReference>
<protein>
    <submittedName>
        <fullName evidence="3">Uncharacterized protein</fullName>
    </submittedName>
</protein>
<dbReference type="Gene3D" id="1.10.10.10">
    <property type="entry name" value="Winged helix-like DNA-binding domain superfamily/Winged helix DNA-binding domain"/>
    <property type="match status" value="1"/>
</dbReference>
<accession>M0CVV5</accession>
<gene>
    <name evidence="3" type="ORF">C474_19120</name>
</gene>
<evidence type="ECO:0000313" key="3">
    <source>
        <dbReference type="EMBL" id="ELZ26783.1"/>
    </source>
</evidence>
<dbReference type="Pfam" id="PF08350">
    <property type="entry name" value="FilR1_middle"/>
    <property type="match status" value="1"/>
</dbReference>
<sequence length="305" mass="33804">MPVALFALSRSCSGADPPFGVAAPRSSDDEADVNIPVVCQYTSMVSEFSTDALDDVRFVSQSSARVRLLLRLVEGGPMNRCELRDGVDASRTTVSRNLDALVDRGWIEENDALYRVTPGGELLAAGLESFLSTVETVDRLDPFFEWFPTDDVDLPSEWLADADVYPSTPSDPYAPIDRHVERLEVAAELRCLLPATGVRPMRAIGRELDGFDHELVVSPSVGETIRSEQKYLDVMGELRQRGRIDFYVSDRPVPLYVGLFENDVQLGVGDGDGVPRALVETADERVRRWAEETYDSYRAGAEPLR</sequence>
<dbReference type="InterPro" id="IPR057527">
    <property type="entry name" value="HVO_A0261-like_N"/>
</dbReference>
<feature type="domain" description="HVO-A0261-like N-terminal" evidence="2">
    <location>
        <begin position="54"/>
        <end position="139"/>
    </location>
</feature>
<evidence type="ECO:0000313" key="4">
    <source>
        <dbReference type="Proteomes" id="UP000011513"/>
    </source>
</evidence>
<dbReference type="InterPro" id="IPR013561">
    <property type="entry name" value="FilR1_middle_dom"/>
</dbReference>
<dbReference type="InParanoid" id="M0CVV5"/>
<feature type="domain" description="Methanogenesis regulatory protein FilR1 middle" evidence="1">
    <location>
        <begin position="172"/>
        <end position="299"/>
    </location>
</feature>
<dbReference type="InterPro" id="IPR036390">
    <property type="entry name" value="WH_DNA-bd_sf"/>
</dbReference>
<dbReference type="eggNOG" id="arCOG02808">
    <property type="taxonomic scope" value="Archaea"/>
</dbReference>